<organism evidence="1">
    <name type="scientific">marine sediment metagenome</name>
    <dbReference type="NCBI Taxonomy" id="412755"/>
    <lineage>
        <taxon>unclassified sequences</taxon>
        <taxon>metagenomes</taxon>
        <taxon>ecological metagenomes</taxon>
    </lineage>
</organism>
<dbReference type="EMBL" id="LAZR01009515">
    <property type="protein sequence ID" value="KKM72195.1"/>
    <property type="molecule type" value="Genomic_DNA"/>
</dbReference>
<reference evidence="1" key="1">
    <citation type="journal article" date="2015" name="Nature">
        <title>Complex archaea that bridge the gap between prokaryotes and eukaryotes.</title>
        <authorList>
            <person name="Spang A."/>
            <person name="Saw J.H."/>
            <person name="Jorgensen S.L."/>
            <person name="Zaremba-Niedzwiedzka K."/>
            <person name="Martijn J."/>
            <person name="Lind A.E."/>
            <person name="van Eijk R."/>
            <person name="Schleper C."/>
            <person name="Guy L."/>
            <person name="Ettema T.J."/>
        </authorList>
    </citation>
    <scope>NUCLEOTIDE SEQUENCE</scope>
</reference>
<comment type="caution">
    <text evidence="1">The sequence shown here is derived from an EMBL/GenBank/DDBJ whole genome shotgun (WGS) entry which is preliminary data.</text>
</comment>
<name>A0A0F9M6A0_9ZZZZ</name>
<sequence length="80" mass="9265">MIFPAKVPACHHIRLEKGCMWCGRDAQQKINQCDRCGRAIDSDDDISLARTGCRPQLICFVCRIWDQALRGYHEDRSTRK</sequence>
<protein>
    <submittedName>
        <fullName evidence="1">Uncharacterized protein</fullName>
    </submittedName>
</protein>
<gene>
    <name evidence="1" type="ORF">LCGC14_1422920</name>
</gene>
<evidence type="ECO:0000313" key="1">
    <source>
        <dbReference type="EMBL" id="KKM72195.1"/>
    </source>
</evidence>
<dbReference type="AlphaFoldDB" id="A0A0F9M6A0"/>
<accession>A0A0F9M6A0</accession>
<proteinExistence type="predicted"/>